<keyword evidence="2" id="KW-0810">Translation regulation</keyword>
<dbReference type="InterPro" id="IPR043519">
    <property type="entry name" value="NT_sf"/>
</dbReference>
<dbReference type="PANTHER" id="PTHR21043">
    <property type="entry name" value="IOJAP SUPERFAMILY ORTHOLOG"/>
    <property type="match status" value="1"/>
</dbReference>
<dbReference type="Gene3D" id="3.30.460.10">
    <property type="entry name" value="Beta Polymerase, domain 2"/>
    <property type="match status" value="1"/>
</dbReference>
<dbReference type="PANTHER" id="PTHR21043:SF0">
    <property type="entry name" value="MITOCHONDRIAL ASSEMBLY OF RIBOSOMAL LARGE SUBUNIT PROTEIN 1"/>
    <property type="match status" value="1"/>
</dbReference>
<dbReference type="GO" id="GO:0090071">
    <property type="term" value="P:negative regulation of ribosome biogenesis"/>
    <property type="evidence" value="ECO:0007669"/>
    <property type="project" value="UniProtKB-UniRule"/>
</dbReference>
<gene>
    <name evidence="2" type="primary">rsfS</name>
    <name evidence="3" type="ORF">FJSC11DRAFT_1226</name>
</gene>
<dbReference type="AlphaFoldDB" id="G6FQS9"/>
<dbReference type="EMBL" id="AGIZ01000003">
    <property type="protein sequence ID" value="EHC18164.1"/>
    <property type="molecule type" value="Genomic_DNA"/>
</dbReference>
<proteinExistence type="inferred from homology"/>
<evidence type="ECO:0000256" key="2">
    <source>
        <dbReference type="HAMAP-Rule" id="MF_01477"/>
    </source>
</evidence>
<dbReference type="Pfam" id="PF02410">
    <property type="entry name" value="RsfS"/>
    <property type="match status" value="1"/>
</dbReference>
<dbReference type="PATRIC" id="fig|741277.3.peg.1425"/>
<dbReference type="GO" id="GO:0043023">
    <property type="term" value="F:ribosomal large subunit binding"/>
    <property type="evidence" value="ECO:0007669"/>
    <property type="project" value="TreeGrafter"/>
</dbReference>
<dbReference type="GO" id="GO:0017148">
    <property type="term" value="P:negative regulation of translation"/>
    <property type="evidence" value="ECO:0007669"/>
    <property type="project" value="UniProtKB-UniRule"/>
</dbReference>
<comment type="similarity">
    <text evidence="1 2">Belongs to the Iojap/RsfS family.</text>
</comment>
<evidence type="ECO:0000256" key="1">
    <source>
        <dbReference type="ARBA" id="ARBA00010574"/>
    </source>
</evidence>
<sequence>MSDYFQANFPLQSLTVQKSALTSPQIDTNDTSENVVATIAEAASDRKAGDILILRVADVSYLADYFAFMTGYSRVQVRAIAEAVEDQVQQEWQKRPLRVEGKAEGTWVVLDYGDVIVHIMMPKEREFYNLEAFWGHAERVEFPTSNDGGGLVNS</sequence>
<dbReference type="HAMAP" id="MF_01477">
    <property type="entry name" value="Iojap_RsfS"/>
    <property type="match status" value="1"/>
</dbReference>
<keyword evidence="2" id="KW-0678">Repressor</keyword>
<comment type="subcellular location">
    <subcellularLocation>
        <location evidence="2">Cytoplasm</location>
    </subcellularLocation>
</comment>
<organism evidence="3 4">
    <name type="scientific">Fischerella thermalis JSC-11</name>
    <dbReference type="NCBI Taxonomy" id="741277"/>
    <lineage>
        <taxon>Bacteria</taxon>
        <taxon>Bacillati</taxon>
        <taxon>Cyanobacteriota</taxon>
        <taxon>Cyanophyceae</taxon>
        <taxon>Nostocales</taxon>
        <taxon>Hapalosiphonaceae</taxon>
        <taxon>Fischerella</taxon>
    </lineage>
</organism>
<accession>G6FQS9</accession>
<dbReference type="GO" id="GO:0042256">
    <property type="term" value="P:cytosolic ribosome assembly"/>
    <property type="evidence" value="ECO:0007669"/>
    <property type="project" value="UniProtKB-UniRule"/>
</dbReference>
<comment type="subunit">
    <text evidence="2">Interacts with ribosomal protein uL14 (rplN).</text>
</comment>
<comment type="function">
    <text evidence="2">Functions as a ribosomal silencing factor. Interacts with ribosomal protein uL14 (rplN), blocking formation of intersubunit bridge B8. Prevents association of the 30S and 50S ribosomal subunits and the formation of functional ribosomes, thus repressing translation.</text>
</comment>
<dbReference type="Proteomes" id="UP000004344">
    <property type="component" value="Unassembled WGS sequence"/>
</dbReference>
<evidence type="ECO:0000313" key="4">
    <source>
        <dbReference type="Proteomes" id="UP000004344"/>
    </source>
</evidence>
<dbReference type="NCBIfam" id="TIGR00090">
    <property type="entry name" value="rsfS_iojap_ybeB"/>
    <property type="match status" value="1"/>
</dbReference>
<evidence type="ECO:0000313" key="3">
    <source>
        <dbReference type="EMBL" id="EHC18164.1"/>
    </source>
</evidence>
<name>G6FQS9_9CYAN</name>
<dbReference type="SUPFAM" id="SSF81301">
    <property type="entry name" value="Nucleotidyltransferase"/>
    <property type="match status" value="1"/>
</dbReference>
<dbReference type="GO" id="GO:0005737">
    <property type="term" value="C:cytoplasm"/>
    <property type="evidence" value="ECO:0007669"/>
    <property type="project" value="UniProtKB-SubCell"/>
</dbReference>
<keyword evidence="2" id="KW-0963">Cytoplasm</keyword>
<comment type="caution">
    <text evidence="3">The sequence shown here is derived from an EMBL/GenBank/DDBJ whole genome shotgun (WGS) entry which is preliminary data.</text>
</comment>
<dbReference type="InterPro" id="IPR004394">
    <property type="entry name" value="Iojap/RsfS/C7orf30"/>
</dbReference>
<protein>
    <recommendedName>
        <fullName evidence="2">Ribosomal silencing factor RsfS</fullName>
    </recommendedName>
</protein>
<dbReference type="RefSeq" id="WP_009455603.1">
    <property type="nucleotide sequence ID" value="NZ_AGIZ01000003.1"/>
</dbReference>
<reference evidence="3 4" key="1">
    <citation type="submission" date="2011-09" db="EMBL/GenBank/DDBJ databases">
        <title>The draft genome of Fischerella sp. JSC-11.</title>
        <authorList>
            <consortium name="US DOE Joint Genome Institute (JGI-PGF)"/>
            <person name="Lucas S."/>
            <person name="Han J."/>
            <person name="Lapidus A."/>
            <person name="Cheng J.-F."/>
            <person name="Goodwin L."/>
            <person name="Pitluck S."/>
            <person name="Peters L."/>
            <person name="Land M.L."/>
            <person name="Hauser L."/>
            <person name="Sarkisova S."/>
            <person name="Bryant D.A."/>
            <person name="Brown I."/>
            <person name="Woyke T.J."/>
        </authorList>
    </citation>
    <scope>NUCLEOTIDE SEQUENCE [LARGE SCALE GENOMIC DNA]</scope>
    <source>
        <strain evidence="3 4">JSC-11</strain>
    </source>
</reference>
<keyword evidence="4" id="KW-1185">Reference proteome</keyword>